<dbReference type="PANTHER" id="PTHR31508">
    <property type="entry name" value="PROTEIN PITCHFORK"/>
    <property type="match status" value="1"/>
</dbReference>
<dbReference type="PANTHER" id="PTHR31508:SF2">
    <property type="entry name" value="PROTEIN PITCHFORK"/>
    <property type="match status" value="1"/>
</dbReference>
<proteinExistence type="predicted"/>
<feature type="compositionally biased region" description="Gly residues" evidence="1">
    <location>
        <begin position="85"/>
        <end position="98"/>
    </location>
</feature>
<feature type="region of interest" description="Disordered" evidence="1">
    <location>
        <begin position="81"/>
        <end position="105"/>
    </location>
</feature>
<organism evidence="2 3">
    <name type="scientific">Macrostomum lignano</name>
    <dbReference type="NCBI Taxonomy" id="282301"/>
    <lineage>
        <taxon>Eukaryota</taxon>
        <taxon>Metazoa</taxon>
        <taxon>Spiralia</taxon>
        <taxon>Lophotrochozoa</taxon>
        <taxon>Platyhelminthes</taxon>
        <taxon>Rhabditophora</taxon>
        <taxon>Macrostomorpha</taxon>
        <taxon>Macrostomida</taxon>
        <taxon>Macrostomidae</taxon>
        <taxon>Macrostomum</taxon>
    </lineage>
</organism>
<sequence>MEDLFQEKKSAFVFDSCQNRRLFPFHIPTNRMGSNMPSVTAAPHLGPGYYNNEEKTNFGYTLEQKVGSTKGYALGARTAPRFRGASGGAGSDTGGLGPGAYHLPDNYDELQREAARDRELGRPPFLSATQRFPVFKREIFEVNPSPGNYEHEVQRNRKVQWQQSFGGTPTNLPSVQQKSTLVQNTDKLRSTKDEKKYQRRLAYMKLFYTD</sequence>
<dbReference type="InterPro" id="IPR010736">
    <property type="entry name" value="SHIPPO-rpt"/>
</dbReference>
<evidence type="ECO:0000313" key="2">
    <source>
        <dbReference type="Proteomes" id="UP000095280"/>
    </source>
</evidence>
<dbReference type="WBParaSite" id="maker-uti_cns_0000207-snap-gene-0.3-mRNA-1">
    <property type="protein sequence ID" value="maker-uti_cns_0000207-snap-gene-0.3-mRNA-1"/>
    <property type="gene ID" value="maker-uti_cns_0000207-snap-gene-0.3"/>
</dbReference>
<dbReference type="WBParaSite" id="maker-uti_cns_0000182-snap-gene-2.28-mRNA-1">
    <property type="protein sequence ID" value="maker-uti_cns_0000182-snap-gene-2.28-mRNA-1"/>
    <property type="gene ID" value="maker-uti_cns_0000182-snap-gene-2.28"/>
</dbReference>
<dbReference type="AlphaFoldDB" id="A0A1I8FVQ5"/>
<dbReference type="Proteomes" id="UP000095280">
    <property type="component" value="Unplaced"/>
</dbReference>
<dbReference type="STRING" id="282301.A0A1I8FVQ5"/>
<dbReference type="Pfam" id="PF07004">
    <property type="entry name" value="SHIPPO-rpt"/>
    <property type="match status" value="2"/>
</dbReference>
<dbReference type="GO" id="GO:0008092">
    <property type="term" value="F:cytoskeletal protein binding"/>
    <property type="evidence" value="ECO:0007669"/>
    <property type="project" value="TreeGrafter"/>
</dbReference>
<evidence type="ECO:0000256" key="1">
    <source>
        <dbReference type="SAM" id="MobiDB-lite"/>
    </source>
</evidence>
<evidence type="ECO:0000313" key="3">
    <source>
        <dbReference type="WBParaSite" id="maker-uti_cns_0000182-snap-gene-2.28-mRNA-1"/>
    </source>
</evidence>
<dbReference type="GO" id="GO:0031344">
    <property type="term" value="P:regulation of cell projection organization"/>
    <property type="evidence" value="ECO:0007669"/>
    <property type="project" value="TreeGrafter"/>
</dbReference>
<reference evidence="3 4" key="1">
    <citation type="submission" date="2016-11" db="UniProtKB">
        <authorList>
            <consortium name="WormBaseParasite"/>
        </authorList>
    </citation>
    <scope>IDENTIFICATION</scope>
</reference>
<dbReference type="OrthoDB" id="8189408at2759"/>
<accession>A0A1I8FVQ5</accession>
<protein>
    <submittedName>
        <fullName evidence="3 4">Homeobox domain-containing protein</fullName>
    </submittedName>
</protein>
<name>A0A1I8FVQ5_9PLAT</name>
<evidence type="ECO:0000313" key="4">
    <source>
        <dbReference type="WBParaSite" id="maker-uti_cns_0000207-snap-gene-0.3-mRNA-1"/>
    </source>
</evidence>
<dbReference type="InterPro" id="IPR033602">
    <property type="entry name" value="CIMAP3"/>
</dbReference>
<keyword evidence="2" id="KW-1185">Reference proteome</keyword>